<proteinExistence type="predicted"/>
<evidence type="ECO:0000313" key="2">
    <source>
        <dbReference type="Proteomes" id="UP001283361"/>
    </source>
</evidence>
<keyword evidence="2" id="KW-1185">Reference proteome</keyword>
<dbReference type="Proteomes" id="UP001283361">
    <property type="component" value="Unassembled WGS sequence"/>
</dbReference>
<organism evidence="1 2">
    <name type="scientific">Elysia crispata</name>
    <name type="common">lettuce slug</name>
    <dbReference type="NCBI Taxonomy" id="231223"/>
    <lineage>
        <taxon>Eukaryota</taxon>
        <taxon>Metazoa</taxon>
        <taxon>Spiralia</taxon>
        <taxon>Lophotrochozoa</taxon>
        <taxon>Mollusca</taxon>
        <taxon>Gastropoda</taxon>
        <taxon>Heterobranchia</taxon>
        <taxon>Euthyneura</taxon>
        <taxon>Panpulmonata</taxon>
        <taxon>Sacoglossa</taxon>
        <taxon>Placobranchoidea</taxon>
        <taxon>Plakobranchidae</taxon>
        <taxon>Elysia</taxon>
    </lineage>
</organism>
<sequence>MVEKIQCLQNSTNSRDWCDLAALTLCRLKSAFIEAAGFGKSHARVDPRELARGMLLFTVCKSSYRARVSRDGKSVNRREKLPERVAISCYAGRAELCVGCVLLVAVHRHLRSIC</sequence>
<gene>
    <name evidence="1" type="ORF">RRG08_003144</name>
</gene>
<name>A0AAE1B6G2_9GAST</name>
<dbReference type="EMBL" id="JAWDGP010000422">
    <property type="protein sequence ID" value="KAK3800739.1"/>
    <property type="molecule type" value="Genomic_DNA"/>
</dbReference>
<protein>
    <submittedName>
        <fullName evidence="1">Uncharacterized protein</fullName>
    </submittedName>
</protein>
<accession>A0AAE1B6G2</accession>
<evidence type="ECO:0000313" key="1">
    <source>
        <dbReference type="EMBL" id="KAK3800739.1"/>
    </source>
</evidence>
<reference evidence="1" key="1">
    <citation type="journal article" date="2023" name="G3 (Bethesda)">
        <title>A reference genome for the long-term kleptoplast-retaining sea slug Elysia crispata morphotype clarki.</title>
        <authorList>
            <person name="Eastman K.E."/>
            <person name="Pendleton A.L."/>
            <person name="Shaikh M.A."/>
            <person name="Suttiyut T."/>
            <person name="Ogas R."/>
            <person name="Tomko P."/>
            <person name="Gavelis G."/>
            <person name="Widhalm J.R."/>
            <person name="Wisecaver J.H."/>
        </authorList>
    </citation>
    <scope>NUCLEOTIDE SEQUENCE</scope>
    <source>
        <strain evidence="1">ECLA1</strain>
    </source>
</reference>
<dbReference type="AlphaFoldDB" id="A0AAE1B6G2"/>
<comment type="caution">
    <text evidence="1">The sequence shown here is derived from an EMBL/GenBank/DDBJ whole genome shotgun (WGS) entry which is preliminary data.</text>
</comment>